<dbReference type="GO" id="GO:0005788">
    <property type="term" value="C:endoplasmic reticulum lumen"/>
    <property type="evidence" value="ECO:0007669"/>
    <property type="project" value="UniProtKB-SubCell"/>
</dbReference>
<dbReference type="InterPro" id="IPR013547">
    <property type="entry name" value="P4H_N"/>
</dbReference>
<evidence type="ECO:0000313" key="16">
    <source>
        <dbReference type="RefSeq" id="XP_017030873.2"/>
    </source>
</evidence>
<evidence type="ECO:0000256" key="6">
    <source>
        <dbReference type="ARBA" id="ARBA00022723"/>
    </source>
</evidence>
<dbReference type="PANTHER" id="PTHR10869:SF244">
    <property type="entry name" value="PROLYL 4-HYDROXYLASE SUBUNIT ALPHA-2"/>
    <property type="match status" value="1"/>
</dbReference>
<dbReference type="Proteomes" id="UP001652661">
    <property type="component" value="Chromosome 3L"/>
</dbReference>
<evidence type="ECO:0000256" key="9">
    <source>
        <dbReference type="ARBA" id="ARBA00022964"/>
    </source>
</evidence>
<dbReference type="Gene3D" id="1.25.40.10">
    <property type="entry name" value="Tetratricopeptide repeat domain"/>
    <property type="match status" value="1"/>
</dbReference>
<feature type="domain" description="Fe2OG dioxygenase" evidence="14">
    <location>
        <begin position="386"/>
        <end position="491"/>
    </location>
</feature>
<dbReference type="InterPro" id="IPR045054">
    <property type="entry name" value="P4HA-like"/>
</dbReference>
<comment type="similarity">
    <text evidence="4">Belongs to the P4HA family.</text>
</comment>
<keyword evidence="6" id="KW-0479">Metal-binding</keyword>
<sequence length="531" mass="62060">MLNICVFIVLLNIQISFSLEPESHDYALAQVHMLPLLQLKEKAVGNLKNYAISLKNRLMYIKLAIDQVKCLKKSTNSTSIFDKFKLTRLLHFDLKKWVEILKENPAIKEIAISQSLRPKMASKIDYYEGLYAINRLQSTYRLEHTEMANGLLGERQYRTKPWSSLECLMVGYVFYLDEKFQGAERWFQLALERYFKNPKLFEIFGWNRDLILKLLMKASQSSGRYKAALGYAERAKSNCYWQEQITRLKNLSMQPEVLKPAEPKNKYKYKPACRMQYPDKHNLHCRYLKSSPFLKLAPIQVEELNLEPPINMYHNLINEKEISVLKNLSSAHLKRSQFVTEDNTLVKDFSNLRTCKTMRLQENVNEKLLKNLNQRITDATGLSVLESEELQLTNYGIGGHLYEHQDASFNLSSEFWNSGNRVITALFYLSDVAQGGETLFPHLDLRVHTQKGSLLVWDNLLLNGSIDWRVEHISCPILMGDKWLATKWLREKPQMFIRRCPLKLKPVPEFHKEAFEQKFFGENDQPQQFSL</sequence>
<dbReference type="AlphaFoldDB" id="A0A6P4J8I0"/>
<evidence type="ECO:0000313" key="15">
    <source>
        <dbReference type="Proteomes" id="UP001652661"/>
    </source>
</evidence>
<name>A0A6P4J8I0_DROKI</name>
<organism evidence="15 16">
    <name type="scientific">Drosophila kikkawai</name>
    <name type="common">Fruit fly</name>
    <dbReference type="NCBI Taxonomy" id="30033"/>
    <lineage>
        <taxon>Eukaryota</taxon>
        <taxon>Metazoa</taxon>
        <taxon>Ecdysozoa</taxon>
        <taxon>Arthropoda</taxon>
        <taxon>Hexapoda</taxon>
        <taxon>Insecta</taxon>
        <taxon>Pterygota</taxon>
        <taxon>Neoptera</taxon>
        <taxon>Endopterygota</taxon>
        <taxon>Diptera</taxon>
        <taxon>Brachycera</taxon>
        <taxon>Muscomorpha</taxon>
        <taxon>Ephydroidea</taxon>
        <taxon>Drosophilidae</taxon>
        <taxon>Drosophila</taxon>
        <taxon>Sophophora</taxon>
    </lineage>
</organism>
<evidence type="ECO:0000256" key="5">
    <source>
        <dbReference type="ARBA" id="ARBA00012269"/>
    </source>
</evidence>
<evidence type="ECO:0000256" key="13">
    <source>
        <dbReference type="SAM" id="SignalP"/>
    </source>
</evidence>
<evidence type="ECO:0000256" key="1">
    <source>
        <dbReference type="ARBA" id="ARBA00001961"/>
    </source>
</evidence>
<keyword evidence="13" id="KW-0732">Signal</keyword>
<evidence type="ECO:0000256" key="12">
    <source>
        <dbReference type="ARBA" id="ARBA00023180"/>
    </source>
</evidence>
<keyword evidence="8" id="KW-0847">Vitamin C</keyword>
<dbReference type="InterPro" id="IPR006620">
    <property type="entry name" value="Pro_4_hyd_alph"/>
</dbReference>
<keyword evidence="11" id="KW-0408">Iron</keyword>
<feature type="signal peptide" evidence="13">
    <location>
        <begin position="1"/>
        <end position="18"/>
    </location>
</feature>
<dbReference type="GO" id="GO:0004656">
    <property type="term" value="F:procollagen-proline 4-dioxygenase activity"/>
    <property type="evidence" value="ECO:0007669"/>
    <property type="project" value="UniProtKB-EC"/>
</dbReference>
<keyword evidence="9" id="KW-0223">Dioxygenase</keyword>
<evidence type="ECO:0000259" key="14">
    <source>
        <dbReference type="PROSITE" id="PS51471"/>
    </source>
</evidence>
<gene>
    <name evidence="16" type="primary">LOC108080580</name>
</gene>
<evidence type="ECO:0000256" key="11">
    <source>
        <dbReference type="ARBA" id="ARBA00023004"/>
    </source>
</evidence>
<evidence type="ECO:0000256" key="3">
    <source>
        <dbReference type="ARBA" id="ARBA00004319"/>
    </source>
</evidence>
<dbReference type="PANTHER" id="PTHR10869">
    <property type="entry name" value="PROLYL 4-HYDROXYLASE ALPHA SUBUNIT"/>
    <property type="match status" value="1"/>
</dbReference>
<dbReference type="InterPro" id="IPR044862">
    <property type="entry name" value="Pro_4_hyd_alph_FE2OG_OXY"/>
</dbReference>
<comment type="subcellular location">
    <subcellularLocation>
        <location evidence="3">Endoplasmic reticulum lumen</location>
    </subcellularLocation>
</comment>
<dbReference type="Pfam" id="PF08336">
    <property type="entry name" value="P4Ha_N"/>
    <property type="match status" value="1"/>
</dbReference>
<dbReference type="RefSeq" id="XP_017030873.2">
    <property type="nucleotide sequence ID" value="XM_017175384.3"/>
</dbReference>
<reference evidence="16" key="1">
    <citation type="submission" date="2025-08" db="UniProtKB">
        <authorList>
            <consortium name="RefSeq"/>
        </authorList>
    </citation>
    <scope>IDENTIFICATION</scope>
    <source>
        <strain evidence="16">14028-0561.14</strain>
        <tissue evidence="16">Whole fly</tissue>
    </source>
</reference>
<evidence type="ECO:0000256" key="8">
    <source>
        <dbReference type="ARBA" id="ARBA00022896"/>
    </source>
</evidence>
<dbReference type="Gene3D" id="2.60.120.620">
    <property type="entry name" value="q2cbj1_9rhob like domain"/>
    <property type="match status" value="1"/>
</dbReference>
<dbReference type="OrthoDB" id="420380at2759"/>
<dbReference type="SMART" id="SM00702">
    <property type="entry name" value="P4Hc"/>
    <property type="match status" value="1"/>
</dbReference>
<dbReference type="InterPro" id="IPR005123">
    <property type="entry name" value="Oxoglu/Fe-dep_dioxygenase_dom"/>
</dbReference>
<dbReference type="Pfam" id="PF13640">
    <property type="entry name" value="2OG-FeII_Oxy_3"/>
    <property type="match status" value="1"/>
</dbReference>
<protein>
    <recommendedName>
        <fullName evidence="5">procollagen-proline 4-dioxygenase</fullName>
        <ecNumber evidence="5">1.14.11.2</ecNumber>
    </recommendedName>
</protein>
<dbReference type="PROSITE" id="PS51471">
    <property type="entry name" value="FE2OG_OXY"/>
    <property type="match status" value="1"/>
</dbReference>
<keyword evidence="12" id="KW-0325">Glycoprotein</keyword>
<dbReference type="EC" id="1.14.11.2" evidence="5"/>
<evidence type="ECO:0000256" key="4">
    <source>
        <dbReference type="ARBA" id="ARBA00006511"/>
    </source>
</evidence>
<accession>A0A6P4J8I0</accession>
<comment type="function">
    <text evidence="2">Catalyzes the post-translational formation of 4-hydroxyproline in -Xaa-Pro-Gly- sequences in collagens and other proteins.</text>
</comment>
<keyword evidence="15" id="KW-1185">Reference proteome</keyword>
<evidence type="ECO:0000256" key="10">
    <source>
        <dbReference type="ARBA" id="ARBA00023002"/>
    </source>
</evidence>
<comment type="cofactor">
    <cofactor evidence="1">
        <name>L-ascorbate</name>
        <dbReference type="ChEBI" id="CHEBI:38290"/>
    </cofactor>
</comment>
<dbReference type="InterPro" id="IPR011990">
    <property type="entry name" value="TPR-like_helical_dom_sf"/>
</dbReference>
<feature type="chain" id="PRO_5045389102" description="procollagen-proline 4-dioxygenase" evidence="13">
    <location>
        <begin position="19"/>
        <end position="531"/>
    </location>
</feature>
<evidence type="ECO:0000256" key="2">
    <source>
        <dbReference type="ARBA" id="ARBA00002035"/>
    </source>
</evidence>
<evidence type="ECO:0000256" key="7">
    <source>
        <dbReference type="ARBA" id="ARBA00022824"/>
    </source>
</evidence>
<keyword evidence="7" id="KW-0256">Endoplasmic reticulum</keyword>
<dbReference type="GO" id="GO:0031418">
    <property type="term" value="F:L-ascorbic acid binding"/>
    <property type="evidence" value="ECO:0007669"/>
    <property type="project" value="UniProtKB-KW"/>
</dbReference>
<keyword evidence="10" id="KW-0560">Oxidoreductase</keyword>
<dbReference type="GeneID" id="108080580"/>
<dbReference type="GO" id="GO:0005506">
    <property type="term" value="F:iron ion binding"/>
    <property type="evidence" value="ECO:0007669"/>
    <property type="project" value="InterPro"/>
</dbReference>
<proteinExistence type="inferred from homology"/>